<dbReference type="FunFam" id="3.40.50.970:FF:000004">
    <property type="entry name" value="Transketolase"/>
    <property type="match status" value="1"/>
</dbReference>
<evidence type="ECO:0000256" key="4">
    <source>
        <dbReference type="ARBA" id="ARBA00022679"/>
    </source>
</evidence>
<dbReference type="GO" id="GO:0046872">
    <property type="term" value="F:metal ion binding"/>
    <property type="evidence" value="ECO:0007669"/>
    <property type="project" value="UniProtKB-KW"/>
</dbReference>
<dbReference type="Gene3D" id="3.40.50.970">
    <property type="match status" value="2"/>
</dbReference>
<dbReference type="CDD" id="cd02012">
    <property type="entry name" value="TPP_TK"/>
    <property type="match status" value="1"/>
</dbReference>
<dbReference type="SUPFAM" id="SSF52518">
    <property type="entry name" value="Thiamin diphosphate-binding fold (THDP-binding)"/>
    <property type="match status" value="2"/>
</dbReference>
<evidence type="ECO:0000256" key="11">
    <source>
        <dbReference type="PIRSR" id="PIRSR605478-2"/>
    </source>
</evidence>
<evidence type="ECO:0000256" key="5">
    <source>
        <dbReference type="ARBA" id="ARBA00022723"/>
    </source>
</evidence>
<dbReference type="GO" id="GO:0005829">
    <property type="term" value="C:cytosol"/>
    <property type="evidence" value="ECO:0007669"/>
    <property type="project" value="TreeGrafter"/>
</dbReference>
<feature type="binding site" evidence="11">
    <location>
        <position position="29"/>
    </location>
    <ligand>
        <name>substrate</name>
    </ligand>
</feature>
<comment type="catalytic activity">
    <reaction evidence="8">
        <text>D-sedoheptulose 7-phosphate + D-glyceraldehyde 3-phosphate = aldehydo-D-ribose 5-phosphate + D-xylulose 5-phosphate</text>
        <dbReference type="Rhea" id="RHEA:10508"/>
        <dbReference type="ChEBI" id="CHEBI:57483"/>
        <dbReference type="ChEBI" id="CHEBI:57737"/>
        <dbReference type="ChEBI" id="CHEBI:58273"/>
        <dbReference type="ChEBI" id="CHEBI:59776"/>
        <dbReference type="EC" id="2.2.1.1"/>
    </reaction>
</comment>
<evidence type="ECO:0000256" key="14">
    <source>
        <dbReference type="PIRSR" id="PIRSR605478-5"/>
    </source>
</evidence>
<comment type="subunit">
    <text evidence="2">Homodimer.</text>
</comment>
<evidence type="ECO:0000313" key="16">
    <source>
        <dbReference type="EMBL" id="XBS08543.1"/>
    </source>
</evidence>
<dbReference type="AlphaFoldDB" id="A0AAU7NNL9"/>
<gene>
    <name evidence="16" type="primary">tkt</name>
    <name evidence="16" type="ORF">BB06_00895</name>
</gene>
<feature type="binding site" evidence="12">
    <location>
        <position position="431"/>
    </location>
    <ligand>
        <name>thiamine diphosphate</name>
        <dbReference type="ChEBI" id="CHEBI:58937"/>
    </ligand>
</feature>
<feature type="binding site" evidence="11">
    <location>
        <position position="262"/>
    </location>
    <ligand>
        <name>substrate</name>
    </ligand>
</feature>
<dbReference type="PROSITE" id="PS00802">
    <property type="entry name" value="TRANSKETOLASE_2"/>
    <property type="match status" value="1"/>
</dbReference>
<evidence type="ECO:0000256" key="7">
    <source>
        <dbReference type="ARBA" id="ARBA00023052"/>
    </source>
</evidence>
<feature type="binding site" evidence="12">
    <location>
        <begin position="117"/>
        <end position="119"/>
    </location>
    <ligand>
        <name>thiamine diphosphate</name>
        <dbReference type="ChEBI" id="CHEBI:58937"/>
    </ligand>
</feature>
<evidence type="ECO:0000256" key="6">
    <source>
        <dbReference type="ARBA" id="ARBA00022842"/>
    </source>
</evidence>
<protein>
    <recommendedName>
        <fullName evidence="3 9">Transketolase</fullName>
        <ecNumber evidence="3 9">2.2.1.1</ecNumber>
    </recommendedName>
</protein>
<keyword evidence="4 16" id="KW-0808">Transferase</keyword>
<accession>A0AAU7NNL9</accession>
<dbReference type="Gene3D" id="3.40.50.920">
    <property type="match status" value="1"/>
</dbReference>
<feature type="domain" description="Transketolase-like pyrimidine-binding" evidence="15">
    <location>
        <begin position="348"/>
        <end position="519"/>
    </location>
</feature>
<dbReference type="PANTHER" id="PTHR43522">
    <property type="entry name" value="TRANSKETOLASE"/>
    <property type="match status" value="1"/>
</dbReference>
<dbReference type="EMBL" id="CP157400">
    <property type="protein sequence ID" value="XBS08543.1"/>
    <property type="molecule type" value="Genomic_DNA"/>
</dbReference>
<feature type="binding site" evidence="13">
    <location>
        <position position="188"/>
    </location>
    <ligand>
        <name>Mg(2+)</name>
        <dbReference type="ChEBI" id="CHEBI:18420"/>
    </ligand>
</feature>
<reference evidence="16" key="1">
    <citation type="submission" date="2014-02" db="EMBL/GenBank/DDBJ databases">
        <authorList>
            <person name="Zhao D."/>
            <person name="Dong X."/>
            <person name="Li Y."/>
            <person name="Lv L."/>
            <person name="Zhao D."/>
            <person name="Gao Y."/>
            <person name="Wang Y."/>
            <person name="Li Y."/>
        </authorList>
    </citation>
    <scope>NUCLEOTIDE SEQUENCE</scope>
    <source>
        <strain evidence="16">CGMCC 7049</strain>
    </source>
</reference>
<dbReference type="InterPro" id="IPR009014">
    <property type="entry name" value="Transketo_C/PFOR_II"/>
</dbReference>
<feature type="binding site" evidence="13">
    <location>
        <position position="190"/>
    </location>
    <ligand>
        <name>Mg(2+)</name>
        <dbReference type="ChEBI" id="CHEBI:18420"/>
    </ligand>
</feature>
<reference evidence="16" key="2">
    <citation type="submission" date="2024-05" db="EMBL/GenBank/DDBJ databases">
        <authorList>
            <person name="Chen H."/>
        </authorList>
    </citation>
    <scope>NUCLEOTIDE SEQUENCE</scope>
    <source>
        <strain evidence="16">CGMCC 7049</strain>
    </source>
</reference>
<dbReference type="InterPro" id="IPR020826">
    <property type="entry name" value="Transketolase_BS"/>
</dbReference>
<comment type="cofactor">
    <cofactor evidence="13">
        <name>Mg(2+)</name>
        <dbReference type="ChEBI" id="CHEBI:18420"/>
    </cofactor>
    <text evidence="13">Binds 1 Mg(2+) ion per subunit. Can also utilize other divalent metal cations, such as Ca(2+), Mn(2+) and Co(2+).</text>
</comment>
<evidence type="ECO:0000256" key="9">
    <source>
        <dbReference type="NCBIfam" id="TIGR00232"/>
    </source>
</evidence>
<dbReference type="Pfam" id="PF02779">
    <property type="entry name" value="Transket_pyr"/>
    <property type="match status" value="1"/>
</dbReference>
<feature type="binding site" evidence="13">
    <location>
        <position position="158"/>
    </location>
    <ligand>
        <name>Mg(2+)</name>
        <dbReference type="ChEBI" id="CHEBI:18420"/>
    </ligand>
</feature>
<evidence type="ECO:0000256" key="2">
    <source>
        <dbReference type="ARBA" id="ARBA00011738"/>
    </source>
</evidence>
<keyword evidence="5 13" id="KW-0479">Metal-binding</keyword>
<feature type="binding site" evidence="12">
    <location>
        <position position="69"/>
    </location>
    <ligand>
        <name>thiamine diphosphate</name>
        <dbReference type="ChEBI" id="CHEBI:58937"/>
    </ligand>
</feature>
<feature type="binding site" evidence="11">
    <location>
        <position position="514"/>
    </location>
    <ligand>
        <name>substrate</name>
    </ligand>
</feature>
<dbReference type="PANTHER" id="PTHR43522:SF2">
    <property type="entry name" value="TRANSKETOLASE 1-RELATED"/>
    <property type="match status" value="1"/>
</dbReference>
<evidence type="ECO:0000256" key="1">
    <source>
        <dbReference type="ARBA" id="ARBA00007131"/>
    </source>
</evidence>
<dbReference type="CDD" id="cd07033">
    <property type="entry name" value="TPP_PYR_DXS_TK_like"/>
    <property type="match status" value="1"/>
</dbReference>
<feature type="active site" description="Proton donor" evidence="10">
    <location>
        <position position="405"/>
    </location>
</feature>
<dbReference type="NCBIfam" id="TIGR00232">
    <property type="entry name" value="tktlase_bact"/>
    <property type="match status" value="1"/>
</dbReference>
<dbReference type="Pfam" id="PF00456">
    <property type="entry name" value="Transketolase_N"/>
    <property type="match status" value="1"/>
</dbReference>
<feature type="binding site" evidence="11">
    <location>
        <position position="463"/>
    </location>
    <ligand>
        <name>substrate</name>
    </ligand>
</feature>
<name>A0AAU7NNL9_PEDPE</name>
<dbReference type="InterPro" id="IPR029061">
    <property type="entry name" value="THDP-binding"/>
</dbReference>
<feature type="binding site" evidence="11">
    <location>
        <position position="455"/>
    </location>
    <ligand>
        <name>substrate</name>
    </ligand>
</feature>
<evidence type="ECO:0000259" key="15">
    <source>
        <dbReference type="SMART" id="SM00861"/>
    </source>
</evidence>
<proteinExistence type="inferred from homology"/>
<evidence type="ECO:0000256" key="3">
    <source>
        <dbReference type="ARBA" id="ARBA00013152"/>
    </source>
</evidence>
<feature type="binding site" evidence="12">
    <location>
        <position position="262"/>
    </location>
    <ligand>
        <name>thiamine diphosphate</name>
        <dbReference type="ChEBI" id="CHEBI:58937"/>
    </ligand>
</feature>
<feature type="binding site" evidence="11">
    <location>
        <position position="467"/>
    </location>
    <ligand>
        <name>substrate</name>
    </ligand>
</feature>
<dbReference type="EC" id="2.2.1.1" evidence="3 9"/>
<keyword evidence="6 13" id="KW-0460">Magnesium</keyword>
<feature type="site" description="Important for catalytic activity" evidence="14">
    <location>
        <position position="262"/>
    </location>
</feature>
<evidence type="ECO:0000256" key="10">
    <source>
        <dbReference type="PIRSR" id="PIRSR605478-1"/>
    </source>
</evidence>
<comment type="similarity">
    <text evidence="1">Belongs to the transketolase family.</text>
</comment>
<dbReference type="InterPro" id="IPR005474">
    <property type="entry name" value="Transketolase_N"/>
</dbReference>
<sequence>MKFTKKDTDAVNAIRFLSVDMIEKAKSGHPGLPIDAAPMAYVLWEKFMNFNPKEPRWINRDRFVLSAGHGSAMLYSLLHLNCFNLPIDELKQFRQLHSKTPGHPEYGITEGIDATTGPLGQGLGMAVGMAMAEQHLAAVVNRPGYAVFDHYTYALVGDGDLMEGVSQEAINIAGQKQLNKLIVLYDSNDISLDGPLNLSSNESAEQRFKAANWNYEKVMDGNDLNAIKAAIERAQFSDRPTLIEVKTVIGYGTPDSGTNKVHGNALGQNNIKKMREFYNWSEKPFVIPTKVKQLYEKFVAEKQKVYRQWEKMFEEFQRKYPEIYKLFEDETLNTNNISIENPEFQQPMATRSINSKIMQQVAKNNPKLWGGSADLYSSNNTHLEQSGEFNRLHPGDRNIYFGVREFGMAAAVNGITLHGNTRAFGSTFFVFSDYLKAGIRLAAIQKIPSVYIFTHDSIAVGEDGPTHEPIEQLAGLRSIPNVNVIRPADAHEVMGAWQVIGETKDQPTVLVLTRQKVSFLERASSKGVRKGAYIISAASDGIVDGVLIATGSEVALALEAQKKLMDKSYNVSVVSMPSVNAFKKQSMDYQKEILPPNVKVKCAIEMGSSYGLSTVSDTTISINEFGASGDGGKITAECGFTVENIVKKFTEKSKEVNGK</sequence>
<dbReference type="GO" id="GO:0004802">
    <property type="term" value="F:transketolase activity"/>
    <property type="evidence" value="ECO:0007669"/>
    <property type="project" value="UniProtKB-UniRule"/>
</dbReference>
<evidence type="ECO:0000256" key="8">
    <source>
        <dbReference type="ARBA" id="ARBA00049473"/>
    </source>
</evidence>
<dbReference type="InterPro" id="IPR033247">
    <property type="entry name" value="Transketolase_fam"/>
</dbReference>
<dbReference type="RefSeq" id="WP_230491318.1">
    <property type="nucleotide sequence ID" value="NZ_CP157400.1"/>
</dbReference>
<dbReference type="Pfam" id="PF22613">
    <property type="entry name" value="Transketolase_C_1"/>
    <property type="match status" value="1"/>
</dbReference>
<dbReference type="InterPro" id="IPR005478">
    <property type="entry name" value="Transketolase_bac-like"/>
</dbReference>
<evidence type="ECO:0000256" key="13">
    <source>
        <dbReference type="PIRSR" id="PIRSR605478-4"/>
    </source>
</evidence>
<feature type="binding site" evidence="11">
    <location>
        <position position="378"/>
    </location>
    <ligand>
        <name>substrate</name>
    </ligand>
</feature>
<evidence type="ECO:0000256" key="12">
    <source>
        <dbReference type="PIRSR" id="PIRSR605478-3"/>
    </source>
</evidence>
<dbReference type="SUPFAM" id="SSF52922">
    <property type="entry name" value="TK C-terminal domain-like"/>
    <property type="match status" value="1"/>
</dbReference>
<dbReference type="GO" id="GO:0006098">
    <property type="term" value="P:pentose-phosphate shunt"/>
    <property type="evidence" value="ECO:0007669"/>
    <property type="project" value="TreeGrafter"/>
</dbReference>
<dbReference type="InterPro" id="IPR005475">
    <property type="entry name" value="Transketolase-like_Pyr-bd"/>
</dbReference>
<organism evidence="16">
    <name type="scientific">Pediococcus pentosaceus CGMCC 7049</name>
    <dbReference type="NCBI Taxonomy" id="1460385"/>
    <lineage>
        <taxon>Bacteria</taxon>
        <taxon>Bacillati</taxon>
        <taxon>Bacillota</taxon>
        <taxon>Bacilli</taxon>
        <taxon>Lactobacillales</taxon>
        <taxon>Lactobacillaceae</taxon>
        <taxon>Pediococcus</taxon>
    </lineage>
</organism>
<dbReference type="InterPro" id="IPR055152">
    <property type="entry name" value="Transketolase-like_C_2"/>
</dbReference>
<feature type="binding site" evidence="11">
    <location>
        <position position="351"/>
    </location>
    <ligand>
        <name>substrate</name>
    </ligand>
</feature>
<feature type="binding site" evidence="12">
    <location>
        <position position="188"/>
    </location>
    <ligand>
        <name>thiamine diphosphate</name>
        <dbReference type="ChEBI" id="CHEBI:58937"/>
    </ligand>
</feature>
<feature type="binding site" evidence="12">
    <location>
        <position position="159"/>
    </location>
    <ligand>
        <name>thiamine diphosphate</name>
        <dbReference type="ChEBI" id="CHEBI:58937"/>
    </ligand>
</feature>
<keyword evidence="7 12" id="KW-0786">Thiamine pyrophosphate</keyword>
<dbReference type="SMART" id="SM00861">
    <property type="entry name" value="Transket_pyr"/>
    <property type="match status" value="1"/>
</dbReference>
<feature type="site" description="Important for catalytic activity" evidence="14">
    <location>
        <position position="29"/>
    </location>
</feature>
<comment type="cofactor">
    <cofactor evidence="12">
        <name>thiamine diphosphate</name>
        <dbReference type="ChEBI" id="CHEBI:58937"/>
    </cofactor>
    <text evidence="12">Binds 1 thiamine pyrophosphate per subunit. During the reaction, the substrate forms a covalent intermediate with the cofactor.</text>
</comment>
<dbReference type="FunFam" id="3.40.50.970:FF:000003">
    <property type="entry name" value="Transketolase"/>
    <property type="match status" value="1"/>
</dbReference>